<reference evidence="2" key="1">
    <citation type="submission" date="2015-04" db="UniProtKB">
        <authorList>
            <consortium name="EnsemblPlants"/>
        </authorList>
    </citation>
    <scope>IDENTIFICATION</scope>
</reference>
<accession>A0A0E0M5Q7</accession>
<evidence type="ECO:0000313" key="2">
    <source>
        <dbReference type="EnsemblPlants" id="OPUNC10G02700.1"/>
    </source>
</evidence>
<dbReference type="Proteomes" id="UP000026962">
    <property type="component" value="Chromosome 10"/>
</dbReference>
<dbReference type="EnsemblPlants" id="OPUNC10G02700.1">
    <property type="protein sequence ID" value="OPUNC10G02700.1"/>
    <property type="gene ID" value="OPUNC10G02700"/>
</dbReference>
<dbReference type="Gramene" id="OPUNC10G02700.1">
    <property type="protein sequence ID" value="OPUNC10G02700.1"/>
    <property type="gene ID" value="OPUNC10G02700"/>
</dbReference>
<dbReference type="AlphaFoldDB" id="A0A0E0M5Q7"/>
<evidence type="ECO:0000313" key="3">
    <source>
        <dbReference type="Proteomes" id="UP000026962"/>
    </source>
</evidence>
<sequence length="63" mass="6777">MPCRRKRRRQGSRARRANAAHGSGGKRRAAAVVRRWSGDAEAPCAASLMPRMSPAGSKTTARS</sequence>
<keyword evidence="3" id="KW-1185">Reference proteome</keyword>
<dbReference type="HOGENOM" id="CLU_2889737_0_0_1"/>
<organism evidence="2">
    <name type="scientific">Oryza punctata</name>
    <name type="common">Red rice</name>
    <dbReference type="NCBI Taxonomy" id="4537"/>
    <lineage>
        <taxon>Eukaryota</taxon>
        <taxon>Viridiplantae</taxon>
        <taxon>Streptophyta</taxon>
        <taxon>Embryophyta</taxon>
        <taxon>Tracheophyta</taxon>
        <taxon>Spermatophyta</taxon>
        <taxon>Magnoliopsida</taxon>
        <taxon>Liliopsida</taxon>
        <taxon>Poales</taxon>
        <taxon>Poaceae</taxon>
        <taxon>BOP clade</taxon>
        <taxon>Oryzoideae</taxon>
        <taxon>Oryzeae</taxon>
        <taxon>Oryzinae</taxon>
        <taxon>Oryza</taxon>
    </lineage>
</organism>
<name>A0A0E0M5Q7_ORYPU</name>
<feature type="region of interest" description="Disordered" evidence="1">
    <location>
        <begin position="1"/>
        <end position="29"/>
    </location>
</feature>
<protein>
    <submittedName>
        <fullName evidence="2">Uncharacterized protein</fullName>
    </submittedName>
</protein>
<proteinExistence type="predicted"/>
<reference evidence="2" key="2">
    <citation type="submission" date="2018-05" db="EMBL/GenBank/DDBJ databases">
        <title>OpunRS2 (Oryza punctata Reference Sequence Version 2).</title>
        <authorList>
            <person name="Zhang J."/>
            <person name="Kudrna D."/>
            <person name="Lee S."/>
            <person name="Talag J."/>
            <person name="Welchert J."/>
            <person name="Wing R.A."/>
        </authorList>
    </citation>
    <scope>NUCLEOTIDE SEQUENCE [LARGE SCALE GENOMIC DNA]</scope>
</reference>
<evidence type="ECO:0000256" key="1">
    <source>
        <dbReference type="SAM" id="MobiDB-lite"/>
    </source>
</evidence>